<dbReference type="AlphaFoldDB" id="A0A975BUS0"/>
<gene>
    <name evidence="1" type="ORF">dnm_075940</name>
</gene>
<evidence type="ECO:0000313" key="2">
    <source>
        <dbReference type="Proteomes" id="UP000663722"/>
    </source>
</evidence>
<reference evidence="1" key="1">
    <citation type="journal article" date="2021" name="Microb. Physiol.">
        <title>Proteogenomic Insights into the Physiology of Marine, Sulfate-Reducing, Filamentous Desulfonema limicola and Desulfonema magnum.</title>
        <authorList>
            <person name="Schnaars V."/>
            <person name="Wohlbrand L."/>
            <person name="Scheve S."/>
            <person name="Hinrichs C."/>
            <person name="Reinhardt R."/>
            <person name="Rabus R."/>
        </authorList>
    </citation>
    <scope>NUCLEOTIDE SEQUENCE</scope>
    <source>
        <strain evidence="1">4be13</strain>
    </source>
</reference>
<proteinExistence type="predicted"/>
<dbReference type="Proteomes" id="UP000663722">
    <property type="component" value="Chromosome"/>
</dbReference>
<dbReference type="EMBL" id="CP061800">
    <property type="protein sequence ID" value="QTA91525.1"/>
    <property type="molecule type" value="Genomic_DNA"/>
</dbReference>
<sequence>MTRKNDDKGLFSSEINDLTKTFRYFYPEYENNFSDYNGFWGGPGNTAEHTEKRRMFRILGR</sequence>
<evidence type="ECO:0000313" key="1">
    <source>
        <dbReference type="EMBL" id="QTA91525.1"/>
    </source>
</evidence>
<name>A0A975BUS0_9BACT</name>
<accession>A0A975BUS0</accession>
<keyword evidence="2" id="KW-1185">Reference proteome</keyword>
<organism evidence="1 2">
    <name type="scientific">Desulfonema magnum</name>
    <dbReference type="NCBI Taxonomy" id="45655"/>
    <lineage>
        <taxon>Bacteria</taxon>
        <taxon>Pseudomonadati</taxon>
        <taxon>Thermodesulfobacteriota</taxon>
        <taxon>Desulfobacteria</taxon>
        <taxon>Desulfobacterales</taxon>
        <taxon>Desulfococcaceae</taxon>
        <taxon>Desulfonema</taxon>
    </lineage>
</organism>
<dbReference type="KEGG" id="dmm:dnm_075940"/>
<protein>
    <submittedName>
        <fullName evidence="1">Uncharacterized protein</fullName>
    </submittedName>
</protein>